<dbReference type="Proteomes" id="UP001153678">
    <property type="component" value="Unassembled WGS sequence"/>
</dbReference>
<reference evidence="1" key="1">
    <citation type="submission" date="2022-08" db="EMBL/GenBank/DDBJ databases">
        <authorList>
            <person name="Kallberg Y."/>
            <person name="Tangrot J."/>
            <person name="Rosling A."/>
        </authorList>
    </citation>
    <scope>NUCLEOTIDE SEQUENCE</scope>
    <source>
        <strain evidence="1">Wild A</strain>
    </source>
</reference>
<sequence>MVKAAKLSSWNLIRLIVVELLFLKISAGMKMNVLGALIHTSQQLRGSSDESIAAIISSVVGGVFVIGL</sequence>
<dbReference type="EMBL" id="CAMKVN010000513">
    <property type="protein sequence ID" value="CAI2168719.1"/>
    <property type="molecule type" value="Genomic_DNA"/>
</dbReference>
<keyword evidence="2" id="KW-1185">Reference proteome</keyword>
<accession>A0A9W4WKH2</accession>
<gene>
    <name evidence="1" type="ORF">FWILDA_LOCUS3723</name>
</gene>
<comment type="caution">
    <text evidence="1">The sequence shown here is derived from an EMBL/GenBank/DDBJ whole genome shotgun (WGS) entry which is preliminary data.</text>
</comment>
<dbReference type="AlphaFoldDB" id="A0A9W4WKH2"/>
<name>A0A9W4WKH2_9GLOM</name>
<evidence type="ECO:0000313" key="2">
    <source>
        <dbReference type="Proteomes" id="UP001153678"/>
    </source>
</evidence>
<proteinExistence type="predicted"/>
<protein>
    <submittedName>
        <fullName evidence="1">5750_t:CDS:1</fullName>
    </submittedName>
</protein>
<organism evidence="1 2">
    <name type="scientific">Funneliformis geosporum</name>
    <dbReference type="NCBI Taxonomy" id="1117311"/>
    <lineage>
        <taxon>Eukaryota</taxon>
        <taxon>Fungi</taxon>
        <taxon>Fungi incertae sedis</taxon>
        <taxon>Mucoromycota</taxon>
        <taxon>Glomeromycotina</taxon>
        <taxon>Glomeromycetes</taxon>
        <taxon>Glomerales</taxon>
        <taxon>Glomeraceae</taxon>
        <taxon>Funneliformis</taxon>
    </lineage>
</organism>
<evidence type="ECO:0000313" key="1">
    <source>
        <dbReference type="EMBL" id="CAI2168719.1"/>
    </source>
</evidence>